<dbReference type="PANTHER" id="PTHR43756:SF5">
    <property type="entry name" value="CHOLINE MONOOXYGENASE, CHLOROPLASTIC"/>
    <property type="match status" value="1"/>
</dbReference>
<proteinExistence type="predicted"/>
<protein>
    <submittedName>
        <fullName evidence="8">(2Fe-2S)-binding protein</fullName>
    </submittedName>
</protein>
<keyword evidence="6" id="KW-0411">Iron-sulfur</keyword>
<dbReference type="SUPFAM" id="SSF50022">
    <property type="entry name" value="ISP domain"/>
    <property type="match status" value="1"/>
</dbReference>
<evidence type="ECO:0000256" key="4">
    <source>
        <dbReference type="ARBA" id="ARBA00023002"/>
    </source>
</evidence>
<dbReference type="PANTHER" id="PTHR43756">
    <property type="entry name" value="CHOLINE MONOOXYGENASE, CHLOROPLASTIC"/>
    <property type="match status" value="1"/>
</dbReference>
<keyword evidence="4" id="KW-0560">Oxidoreductase</keyword>
<dbReference type="PRINTS" id="PR00090">
    <property type="entry name" value="RNGDIOXGNASE"/>
</dbReference>
<name>A0ABQ2J9H7_9SPHN</name>
<comment type="cofactor">
    <cofactor evidence="1">
        <name>Fe cation</name>
        <dbReference type="ChEBI" id="CHEBI:24875"/>
    </cofactor>
</comment>
<dbReference type="Pfam" id="PF00355">
    <property type="entry name" value="Rieske"/>
    <property type="match status" value="1"/>
</dbReference>
<dbReference type="PROSITE" id="PS51296">
    <property type="entry name" value="RIESKE"/>
    <property type="match status" value="1"/>
</dbReference>
<evidence type="ECO:0000256" key="5">
    <source>
        <dbReference type="ARBA" id="ARBA00023004"/>
    </source>
</evidence>
<dbReference type="Gene3D" id="3.90.380.10">
    <property type="entry name" value="Naphthalene 1,2-dioxygenase Alpha Subunit, Chain A, domain 1"/>
    <property type="match status" value="1"/>
</dbReference>
<dbReference type="EMBL" id="BMLK01000002">
    <property type="protein sequence ID" value="GGN42113.1"/>
    <property type="molecule type" value="Genomic_DNA"/>
</dbReference>
<evidence type="ECO:0000313" key="9">
    <source>
        <dbReference type="Proteomes" id="UP000605099"/>
    </source>
</evidence>
<keyword evidence="9" id="KW-1185">Reference proteome</keyword>
<reference evidence="9" key="1">
    <citation type="journal article" date="2019" name="Int. J. Syst. Evol. Microbiol.">
        <title>The Global Catalogue of Microorganisms (GCM) 10K type strain sequencing project: providing services to taxonomists for standard genome sequencing and annotation.</title>
        <authorList>
            <consortium name="The Broad Institute Genomics Platform"/>
            <consortium name="The Broad Institute Genome Sequencing Center for Infectious Disease"/>
            <person name="Wu L."/>
            <person name="Ma J."/>
        </authorList>
    </citation>
    <scope>NUCLEOTIDE SEQUENCE [LARGE SCALE GENOMIC DNA]</scope>
    <source>
        <strain evidence="9">CGMCC 1.6784</strain>
    </source>
</reference>
<dbReference type="Proteomes" id="UP000605099">
    <property type="component" value="Unassembled WGS sequence"/>
</dbReference>
<dbReference type="Gene3D" id="2.102.10.10">
    <property type="entry name" value="Rieske [2Fe-2S] iron-sulphur domain"/>
    <property type="match status" value="1"/>
</dbReference>
<feature type="domain" description="Rieske" evidence="7">
    <location>
        <begin position="51"/>
        <end position="163"/>
    </location>
</feature>
<organism evidence="8 9">
    <name type="scientific">Novosphingobium indicum</name>
    <dbReference type="NCBI Taxonomy" id="462949"/>
    <lineage>
        <taxon>Bacteria</taxon>
        <taxon>Pseudomonadati</taxon>
        <taxon>Pseudomonadota</taxon>
        <taxon>Alphaproteobacteria</taxon>
        <taxon>Sphingomonadales</taxon>
        <taxon>Sphingomonadaceae</taxon>
        <taxon>Novosphingobium</taxon>
    </lineage>
</organism>
<evidence type="ECO:0000256" key="6">
    <source>
        <dbReference type="ARBA" id="ARBA00023014"/>
    </source>
</evidence>
<sequence>MQDEKPGRLVDEGPRIADIDFSGYRMRIATDRYHSQDYARREREALWLRIWQVAGRCDDIPEPGDWFEYRLFDQSWIVVRGRDGEARGFVNACRHRGNAFCEGRGHAARFTCPYHNWSYGLDGKLLAVARPDFDGTLEDFVGAKEELGLLEVPVETFAGFIFLNPDRNAAPLSEFLGEAMELMAPYRIEDMIPYGLNVREAIDCNWKVIMDAFQEGYHIQGVHPELVAAMDESQERYRFCGDHSVATAPFGSSNLEGSSLEKQVAAIHSLPATFPAVANCLPRFDELLEGHRNADGAMPSVTDIPLRTLLQQAMRESWEAKGLDVSGLTDNQLSDNHFWILFPNFLLTIHAGEGTLIMAYPYESGDTNRCYWLVQNLQWFPPEDRAANRAPLTEVREGEHFPYFLALEQDYEQMQHQQRGLRNTAQPYLTLTRQEVRLAHYHASIASWVEGAEREG</sequence>
<accession>A0ABQ2J9H7</accession>
<dbReference type="InterPro" id="IPR036922">
    <property type="entry name" value="Rieske_2Fe-2S_sf"/>
</dbReference>
<evidence type="ECO:0000256" key="2">
    <source>
        <dbReference type="ARBA" id="ARBA00022714"/>
    </source>
</evidence>
<keyword evidence="2" id="KW-0001">2Fe-2S</keyword>
<dbReference type="SUPFAM" id="SSF55961">
    <property type="entry name" value="Bet v1-like"/>
    <property type="match status" value="1"/>
</dbReference>
<evidence type="ECO:0000259" key="7">
    <source>
        <dbReference type="PROSITE" id="PS51296"/>
    </source>
</evidence>
<evidence type="ECO:0000256" key="3">
    <source>
        <dbReference type="ARBA" id="ARBA00022723"/>
    </source>
</evidence>
<comment type="caution">
    <text evidence="8">The sequence shown here is derived from an EMBL/GenBank/DDBJ whole genome shotgun (WGS) entry which is preliminary data.</text>
</comment>
<dbReference type="InterPro" id="IPR001663">
    <property type="entry name" value="Rng_hydr_dOase-A"/>
</dbReference>
<keyword evidence="3" id="KW-0479">Metal-binding</keyword>
<dbReference type="InterPro" id="IPR015879">
    <property type="entry name" value="Ring_hydroxy_dOase_asu_C_dom"/>
</dbReference>
<keyword evidence="5" id="KW-0408">Iron</keyword>
<evidence type="ECO:0000313" key="8">
    <source>
        <dbReference type="EMBL" id="GGN42113.1"/>
    </source>
</evidence>
<dbReference type="InterPro" id="IPR017941">
    <property type="entry name" value="Rieske_2Fe-2S"/>
</dbReference>
<dbReference type="Pfam" id="PF00848">
    <property type="entry name" value="Ring_hydroxyl_A"/>
    <property type="match status" value="1"/>
</dbReference>
<evidence type="ECO:0000256" key="1">
    <source>
        <dbReference type="ARBA" id="ARBA00001962"/>
    </source>
</evidence>
<dbReference type="CDD" id="cd03469">
    <property type="entry name" value="Rieske_RO_Alpha_N"/>
    <property type="match status" value="1"/>
</dbReference>
<dbReference type="RefSeq" id="WP_188817900.1">
    <property type="nucleotide sequence ID" value="NZ_BMLK01000002.1"/>
</dbReference>
<gene>
    <name evidence="8" type="ORF">GCM10011349_04770</name>
</gene>